<dbReference type="Gene3D" id="3.90.180.10">
    <property type="entry name" value="Medium-chain alcohol dehydrogenases, catalytic domain"/>
    <property type="match status" value="1"/>
</dbReference>
<dbReference type="RefSeq" id="WP_183376907.1">
    <property type="nucleotide sequence ID" value="NZ_JACHHD010000023.1"/>
</dbReference>
<organism evidence="4 5">
    <name type="scientific">Faecalicoccus acidiformans</name>
    <dbReference type="NCBI Taxonomy" id="915173"/>
    <lineage>
        <taxon>Bacteria</taxon>
        <taxon>Bacillati</taxon>
        <taxon>Bacillota</taxon>
        <taxon>Erysipelotrichia</taxon>
        <taxon>Erysipelotrichales</taxon>
        <taxon>Erysipelotrichaceae</taxon>
        <taxon>Faecalicoccus</taxon>
    </lineage>
</organism>
<dbReference type="CDD" id="cd08238">
    <property type="entry name" value="sorbose_phosphate_red"/>
    <property type="match status" value="1"/>
</dbReference>
<dbReference type="InterPro" id="IPR013154">
    <property type="entry name" value="ADH-like_N"/>
</dbReference>
<dbReference type="InterPro" id="IPR013149">
    <property type="entry name" value="ADH-like_C"/>
</dbReference>
<name>A0A7W8D4A9_9FIRM</name>
<accession>A0A7W8D4A9</accession>
<evidence type="ECO:0000259" key="3">
    <source>
        <dbReference type="Pfam" id="PF08240"/>
    </source>
</evidence>
<dbReference type="PANTHER" id="PTHR43401">
    <property type="entry name" value="L-THREONINE 3-DEHYDROGENASE"/>
    <property type="match status" value="1"/>
</dbReference>
<gene>
    <name evidence="4" type="ORF">HNQ43_001782</name>
</gene>
<dbReference type="Pfam" id="PF00107">
    <property type="entry name" value="ADH_zinc_N"/>
    <property type="match status" value="1"/>
</dbReference>
<feature type="domain" description="Alcohol dehydrogenase-like N-terminal" evidence="3">
    <location>
        <begin position="26"/>
        <end position="125"/>
    </location>
</feature>
<dbReference type="EMBL" id="JACHHD010000023">
    <property type="protein sequence ID" value="MBB5185704.1"/>
    <property type="molecule type" value="Genomic_DNA"/>
</dbReference>
<dbReference type="Gene3D" id="3.40.50.720">
    <property type="entry name" value="NAD(P)-binding Rossmann-like Domain"/>
    <property type="match status" value="1"/>
</dbReference>
<protein>
    <submittedName>
        <fullName evidence="4">Threonine dehydrogenase-like Zn-dependent dehydrogenase</fullName>
    </submittedName>
</protein>
<dbReference type="SUPFAM" id="SSF51735">
    <property type="entry name" value="NAD(P)-binding Rossmann-fold domains"/>
    <property type="match status" value="1"/>
</dbReference>
<evidence type="ECO:0000313" key="4">
    <source>
        <dbReference type="EMBL" id="MBB5185704.1"/>
    </source>
</evidence>
<dbReference type="Pfam" id="PF08240">
    <property type="entry name" value="ADH_N"/>
    <property type="match status" value="1"/>
</dbReference>
<evidence type="ECO:0000259" key="2">
    <source>
        <dbReference type="Pfam" id="PF00107"/>
    </source>
</evidence>
<dbReference type="InterPro" id="IPR011032">
    <property type="entry name" value="GroES-like_sf"/>
</dbReference>
<dbReference type="InterPro" id="IPR036291">
    <property type="entry name" value="NAD(P)-bd_dom_sf"/>
</dbReference>
<reference evidence="4 5" key="1">
    <citation type="submission" date="2020-08" db="EMBL/GenBank/DDBJ databases">
        <title>Genomic Encyclopedia of Type Strains, Phase IV (KMG-IV): sequencing the most valuable type-strain genomes for metagenomic binning, comparative biology and taxonomic classification.</title>
        <authorList>
            <person name="Goeker M."/>
        </authorList>
    </citation>
    <scope>NUCLEOTIDE SEQUENCE [LARGE SCALE GENOMIC DNA]</scope>
    <source>
        <strain evidence="4 5">DSM 26963</strain>
    </source>
</reference>
<dbReference type="Proteomes" id="UP000521313">
    <property type="component" value="Unassembled WGS sequence"/>
</dbReference>
<dbReference type="PANTHER" id="PTHR43401:SF2">
    <property type="entry name" value="L-THREONINE 3-DEHYDROGENASE"/>
    <property type="match status" value="1"/>
</dbReference>
<dbReference type="InterPro" id="IPR050129">
    <property type="entry name" value="Zn_alcohol_dh"/>
</dbReference>
<proteinExistence type="predicted"/>
<dbReference type="SUPFAM" id="SSF50129">
    <property type="entry name" value="GroES-like"/>
    <property type="match status" value="1"/>
</dbReference>
<comment type="caution">
    <text evidence="4">The sequence shown here is derived from an EMBL/GenBank/DDBJ whole genome shotgun (WGS) entry which is preliminary data.</text>
</comment>
<keyword evidence="1" id="KW-0560">Oxidoreductase</keyword>
<feature type="domain" description="Alcohol dehydrogenase-like C-terminal" evidence="2">
    <location>
        <begin position="187"/>
        <end position="330"/>
    </location>
</feature>
<evidence type="ECO:0000313" key="5">
    <source>
        <dbReference type="Proteomes" id="UP000521313"/>
    </source>
</evidence>
<sequence length="421" mass="46017">MKVKAVRLHGANDLRLDEFELPEIKDDEILVKVVSDSVCMSTYKCAILGTKHKRVHEDVADHPAIMGHEMAGDIVQVGAKHQDKFKPGMKFTLQPALNYKGTMWSPGYSYEFFGGDATYCIIPAEVMELGCLLEYKGKAYYEASLAEPMSCSIGAFNAAYHTQMGVYTHQMGIKEGGKLAIMAGAGPMGLGALTYALHRDVRPSMIVVTDVNQDRLDRAAHLFSPEEAKADGIDLHFVNTGDKEDPVAYLRELSGNTGYDDVFCYAPVAAVVEQCSGILGRDGCLNFFAGPTDNQFSAKMNFYDVHYNSTHVMGTTGGNTADMIESLELTAQGRIDPAVMVTHIGGLDAAAETTLNLPKIPGGKKLIYTHISMPLIALEDLRSKEAEDPRYGKLADIVEANKGLWCPEAEEYLLAHFKEEA</sequence>
<dbReference type="GO" id="GO:0016491">
    <property type="term" value="F:oxidoreductase activity"/>
    <property type="evidence" value="ECO:0007669"/>
    <property type="project" value="UniProtKB-KW"/>
</dbReference>
<evidence type="ECO:0000256" key="1">
    <source>
        <dbReference type="ARBA" id="ARBA00023002"/>
    </source>
</evidence>
<dbReference type="AlphaFoldDB" id="A0A7W8D4A9"/>